<evidence type="ECO:0000313" key="4">
    <source>
        <dbReference type="EMBL" id="MFD1431910.1"/>
    </source>
</evidence>
<dbReference type="InterPro" id="IPR001647">
    <property type="entry name" value="HTH_TetR"/>
</dbReference>
<dbReference type="InterPro" id="IPR039532">
    <property type="entry name" value="TetR_C_Firmicutes"/>
</dbReference>
<name>A0ABW4CQ63_9LACO</name>
<dbReference type="InterPro" id="IPR050624">
    <property type="entry name" value="HTH-type_Tx_Regulator"/>
</dbReference>
<comment type="caution">
    <text evidence="4">The sequence shown here is derived from an EMBL/GenBank/DDBJ whole genome shotgun (WGS) entry which is preliminary data.</text>
</comment>
<dbReference type="Pfam" id="PF14278">
    <property type="entry name" value="TetR_C_8"/>
    <property type="match status" value="1"/>
</dbReference>
<dbReference type="PANTHER" id="PTHR43479:SF11">
    <property type="entry name" value="ACREF_ENVCD OPERON REPRESSOR-RELATED"/>
    <property type="match status" value="1"/>
</dbReference>
<dbReference type="EMBL" id="JBHTOG010000019">
    <property type="protein sequence ID" value="MFD1431910.1"/>
    <property type="molecule type" value="Genomic_DNA"/>
</dbReference>
<sequence length="178" mass="20461">MPQRSDLSRRALKEAFARLLLTRPLAKISVREIVDEAGVARSTFYRNFEDREDFVDWLQADLVRETASRFVGGSMNEPDFTNFYRYAAANRPLMRAFLTEQRWPALENALRHQSQAHYVTLIRGSQARMPDDLLAAFLVGAHVSLFLQWLQSDPALPATQIADFHRQLGTRQILSLLK</sequence>
<gene>
    <name evidence="4" type="ORF">ACFQ47_04350</name>
</gene>
<reference evidence="5" key="1">
    <citation type="journal article" date="2019" name="Int. J. Syst. Evol. Microbiol.">
        <title>The Global Catalogue of Microorganisms (GCM) 10K type strain sequencing project: providing services to taxonomists for standard genome sequencing and annotation.</title>
        <authorList>
            <consortium name="The Broad Institute Genomics Platform"/>
            <consortium name="The Broad Institute Genome Sequencing Center for Infectious Disease"/>
            <person name="Wu L."/>
            <person name="Ma J."/>
        </authorList>
    </citation>
    <scope>NUCLEOTIDE SEQUENCE [LARGE SCALE GENOMIC DNA]</scope>
    <source>
        <strain evidence="5">CCM 8947</strain>
    </source>
</reference>
<evidence type="ECO:0000313" key="5">
    <source>
        <dbReference type="Proteomes" id="UP001597192"/>
    </source>
</evidence>
<evidence type="ECO:0000256" key="1">
    <source>
        <dbReference type="ARBA" id="ARBA00023125"/>
    </source>
</evidence>
<dbReference type="Gene3D" id="1.10.357.10">
    <property type="entry name" value="Tetracycline Repressor, domain 2"/>
    <property type="match status" value="1"/>
</dbReference>
<proteinExistence type="predicted"/>
<feature type="domain" description="HTH tetR-type" evidence="3">
    <location>
        <begin position="6"/>
        <end position="66"/>
    </location>
</feature>
<keyword evidence="1 2" id="KW-0238">DNA-binding</keyword>
<protein>
    <submittedName>
        <fullName evidence="4">TetR/AcrR family transcriptional regulator</fullName>
    </submittedName>
</protein>
<dbReference type="SUPFAM" id="SSF46689">
    <property type="entry name" value="Homeodomain-like"/>
    <property type="match status" value="1"/>
</dbReference>
<keyword evidence="5" id="KW-1185">Reference proteome</keyword>
<evidence type="ECO:0000256" key="2">
    <source>
        <dbReference type="PROSITE-ProRule" id="PRU00335"/>
    </source>
</evidence>
<dbReference type="PROSITE" id="PS50977">
    <property type="entry name" value="HTH_TETR_2"/>
    <property type="match status" value="1"/>
</dbReference>
<organism evidence="4 5">
    <name type="scientific">Lacticaseibacillus yichunensis</name>
    <dbReference type="NCBI Taxonomy" id="2486015"/>
    <lineage>
        <taxon>Bacteria</taxon>
        <taxon>Bacillati</taxon>
        <taxon>Bacillota</taxon>
        <taxon>Bacilli</taxon>
        <taxon>Lactobacillales</taxon>
        <taxon>Lactobacillaceae</taxon>
        <taxon>Lacticaseibacillus</taxon>
    </lineage>
</organism>
<dbReference type="InterPro" id="IPR009057">
    <property type="entry name" value="Homeodomain-like_sf"/>
</dbReference>
<dbReference type="PANTHER" id="PTHR43479">
    <property type="entry name" value="ACREF/ENVCD OPERON REPRESSOR-RELATED"/>
    <property type="match status" value="1"/>
</dbReference>
<evidence type="ECO:0000259" key="3">
    <source>
        <dbReference type="PROSITE" id="PS50977"/>
    </source>
</evidence>
<dbReference type="Pfam" id="PF00440">
    <property type="entry name" value="TetR_N"/>
    <property type="match status" value="1"/>
</dbReference>
<dbReference type="RefSeq" id="WP_125697648.1">
    <property type="nucleotide sequence ID" value="NZ_JBHTOG010000019.1"/>
</dbReference>
<feature type="DNA-binding region" description="H-T-H motif" evidence="2">
    <location>
        <begin position="29"/>
        <end position="48"/>
    </location>
</feature>
<dbReference type="Proteomes" id="UP001597192">
    <property type="component" value="Unassembled WGS sequence"/>
</dbReference>
<accession>A0ABW4CQ63</accession>